<gene>
    <name evidence="3" type="ORF">SIDU_18325</name>
</gene>
<keyword evidence="3" id="KW-0614">Plasmid</keyword>
<dbReference type="Proteomes" id="UP000004550">
    <property type="component" value="Plasmid pSRL2"/>
</dbReference>
<reference evidence="3 4" key="1">
    <citation type="journal article" date="2012" name="J. Bacteriol.">
        <title>Genome sequence of Sphingobium indicum B90A, a hexachlorocyclohexane-degrading bacterium.</title>
        <authorList>
            <person name="Anand S."/>
            <person name="Sangwan N."/>
            <person name="Lata P."/>
            <person name="Kaur J."/>
            <person name="Dua A."/>
            <person name="Singh A.K."/>
            <person name="Verma M."/>
            <person name="Kaur J."/>
            <person name="Khurana J.P."/>
            <person name="Khurana P."/>
            <person name="Mathur S."/>
            <person name="Lal R."/>
        </authorList>
    </citation>
    <scope>NUCLEOTIDE SEQUENCE [LARGE SCALE GENOMIC DNA]</scope>
    <source>
        <strain evidence="4">DSM 16412 / CCM 7286 / MTCC 6364 / B90A</strain>
        <plasmid evidence="3">pSRL2</plasmid>
    </source>
</reference>
<dbReference type="EMBL" id="CP013072">
    <property type="protein sequence ID" value="APL96604.1"/>
    <property type="molecule type" value="Genomic_DNA"/>
</dbReference>
<dbReference type="KEGG" id="sinb:SIDU_18325"/>
<evidence type="ECO:0000313" key="3">
    <source>
        <dbReference type="EMBL" id="APL96604.1"/>
    </source>
</evidence>
<dbReference type="SUPFAM" id="SSF52821">
    <property type="entry name" value="Rhodanese/Cell cycle control phosphatase"/>
    <property type="match status" value="1"/>
</dbReference>
<dbReference type="NCBIfam" id="TIGR03865">
    <property type="entry name" value="PQQ_CXXCW"/>
    <property type="match status" value="1"/>
</dbReference>
<accession>A0A1L5BUR0</accession>
<proteinExistence type="predicted"/>
<sequence length="181" mass="19699">MRRTIWAGALLLCAAPVAAEPLFGPDGYRIAAYRAPVSRPPDGVGRIAPSAAAALRPGRDALFLDVLPAEGGHREGDGRWRLAAPHESIPGARWFPEAGRGVLAPGIAAWFAGAVHRLTRGRRDRMLVVFCRSDCWMSWNAARRLRALGHRNVWWLAEGTDGWRDLGRPLVQVMPEGGVAP</sequence>
<dbReference type="PROSITE" id="PS50206">
    <property type="entry name" value="RHODANESE_3"/>
    <property type="match status" value="1"/>
</dbReference>
<dbReference type="InterPro" id="IPR036873">
    <property type="entry name" value="Rhodanese-like_dom_sf"/>
</dbReference>
<dbReference type="InterPro" id="IPR022376">
    <property type="entry name" value="PQQ_CXXCW"/>
</dbReference>
<keyword evidence="1" id="KW-0732">Signal</keyword>
<dbReference type="Pfam" id="PF00581">
    <property type="entry name" value="Rhodanese"/>
    <property type="match status" value="1"/>
</dbReference>
<organism evidence="3 4">
    <name type="scientific">Sphingobium indicum (strain DSM 16412 / CCM 7286 / MTCC 6364 / B90A)</name>
    <dbReference type="NCBI Taxonomy" id="861109"/>
    <lineage>
        <taxon>Bacteria</taxon>
        <taxon>Pseudomonadati</taxon>
        <taxon>Pseudomonadota</taxon>
        <taxon>Alphaproteobacteria</taxon>
        <taxon>Sphingomonadales</taxon>
        <taxon>Sphingomonadaceae</taxon>
        <taxon>Sphingobium</taxon>
    </lineage>
</organism>
<protein>
    <submittedName>
        <fullName evidence="3">Rhodanese</fullName>
    </submittedName>
</protein>
<evidence type="ECO:0000259" key="2">
    <source>
        <dbReference type="PROSITE" id="PS50206"/>
    </source>
</evidence>
<name>A0A1L5BUR0_SPHIB</name>
<dbReference type="RefSeq" id="WP_025772812.1">
    <property type="nucleotide sequence ID" value="NZ_CP013072.1"/>
</dbReference>
<dbReference type="InterPro" id="IPR001763">
    <property type="entry name" value="Rhodanese-like_dom"/>
</dbReference>
<evidence type="ECO:0000256" key="1">
    <source>
        <dbReference type="SAM" id="SignalP"/>
    </source>
</evidence>
<geneLocation type="plasmid" evidence="3 4">
    <name>pSRL2</name>
</geneLocation>
<evidence type="ECO:0000313" key="4">
    <source>
        <dbReference type="Proteomes" id="UP000004550"/>
    </source>
</evidence>
<dbReference type="Gene3D" id="3.40.250.10">
    <property type="entry name" value="Rhodanese-like domain"/>
    <property type="match status" value="1"/>
</dbReference>
<feature type="domain" description="Rhodanese" evidence="2">
    <location>
        <begin position="107"/>
        <end position="172"/>
    </location>
</feature>
<dbReference type="AlphaFoldDB" id="A0A1L5BUR0"/>
<feature type="signal peptide" evidence="1">
    <location>
        <begin position="1"/>
        <end position="19"/>
    </location>
</feature>
<feature type="chain" id="PRO_5009860321" evidence="1">
    <location>
        <begin position="20"/>
        <end position="181"/>
    </location>
</feature>